<dbReference type="Pfam" id="PF07679">
    <property type="entry name" value="I-set"/>
    <property type="match status" value="1"/>
</dbReference>
<evidence type="ECO:0000259" key="6">
    <source>
        <dbReference type="PROSITE" id="PS50853"/>
    </source>
</evidence>
<keyword evidence="4" id="KW-1133">Transmembrane helix</keyword>
<dbReference type="EMBL" id="JAEAOA010001695">
    <property type="protein sequence ID" value="KAK3579634.1"/>
    <property type="molecule type" value="Genomic_DNA"/>
</dbReference>
<dbReference type="SUPFAM" id="SSF48726">
    <property type="entry name" value="Immunoglobulin"/>
    <property type="match status" value="2"/>
</dbReference>
<dbReference type="InterPro" id="IPR036179">
    <property type="entry name" value="Ig-like_dom_sf"/>
</dbReference>
<reference evidence="7" key="2">
    <citation type="journal article" date="2021" name="Genome Biol. Evol.">
        <title>Developing a high-quality reference genome for a parasitic bivalve with doubly uniparental inheritance (Bivalvia: Unionida).</title>
        <authorList>
            <person name="Smith C.H."/>
        </authorList>
    </citation>
    <scope>NUCLEOTIDE SEQUENCE</scope>
    <source>
        <strain evidence="7">CHS0354</strain>
        <tissue evidence="7">Mantle</tissue>
    </source>
</reference>
<dbReference type="PANTHER" id="PTHR12231">
    <property type="entry name" value="CTX-RELATED TYPE I TRANSMEMBRANE PROTEIN"/>
    <property type="match status" value="1"/>
</dbReference>
<dbReference type="InterPro" id="IPR003961">
    <property type="entry name" value="FN3_dom"/>
</dbReference>
<dbReference type="GO" id="GO:0043005">
    <property type="term" value="C:neuron projection"/>
    <property type="evidence" value="ECO:0007669"/>
    <property type="project" value="TreeGrafter"/>
</dbReference>
<dbReference type="CDD" id="cd12087">
    <property type="entry name" value="TM_EGFR-like"/>
    <property type="match status" value="1"/>
</dbReference>
<keyword evidence="1" id="KW-0677">Repeat</keyword>
<proteinExistence type="predicted"/>
<evidence type="ECO:0000256" key="3">
    <source>
        <dbReference type="ARBA" id="ARBA00023319"/>
    </source>
</evidence>
<dbReference type="InterPro" id="IPR013098">
    <property type="entry name" value="Ig_I-set"/>
</dbReference>
<evidence type="ECO:0000313" key="7">
    <source>
        <dbReference type="EMBL" id="KAK3579634.1"/>
    </source>
</evidence>
<organism evidence="7 8">
    <name type="scientific">Potamilus streckersoni</name>
    <dbReference type="NCBI Taxonomy" id="2493646"/>
    <lineage>
        <taxon>Eukaryota</taxon>
        <taxon>Metazoa</taxon>
        <taxon>Spiralia</taxon>
        <taxon>Lophotrochozoa</taxon>
        <taxon>Mollusca</taxon>
        <taxon>Bivalvia</taxon>
        <taxon>Autobranchia</taxon>
        <taxon>Heteroconchia</taxon>
        <taxon>Palaeoheterodonta</taxon>
        <taxon>Unionida</taxon>
        <taxon>Unionoidea</taxon>
        <taxon>Unionidae</taxon>
        <taxon>Ambleminae</taxon>
        <taxon>Lampsilini</taxon>
        <taxon>Potamilus</taxon>
    </lineage>
</organism>
<dbReference type="InterPro" id="IPR051170">
    <property type="entry name" value="Neural/epithelial_adhesion"/>
</dbReference>
<dbReference type="SMART" id="SM00409">
    <property type="entry name" value="IG"/>
    <property type="match status" value="2"/>
</dbReference>
<gene>
    <name evidence="7" type="ORF">CHS0354_028399</name>
</gene>
<dbReference type="PANTHER" id="PTHR12231:SF253">
    <property type="entry name" value="DPR-INTERACTING PROTEIN ETA, ISOFORM B-RELATED"/>
    <property type="match status" value="1"/>
</dbReference>
<name>A0AAE0RU87_9BIVA</name>
<evidence type="ECO:0000256" key="1">
    <source>
        <dbReference type="ARBA" id="ARBA00022737"/>
    </source>
</evidence>
<dbReference type="Pfam" id="PF00041">
    <property type="entry name" value="fn3"/>
    <property type="match status" value="1"/>
</dbReference>
<evidence type="ECO:0000313" key="8">
    <source>
        <dbReference type="Proteomes" id="UP001195483"/>
    </source>
</evidence>
<dbReference type="CDD" id="cd00063">
    <property type="entry name" value="FN3"/>
    <property type="match status" value="1"/>
</dbReference>
<feature type="domain" description="Fibronectin type-III" evidence="6">
    <location>
        <begin position="242"/>
        <end position="340"/>
    </location>
</feature>
<reference evidence="7" key="1">
    <citation type="journal article" date="2021" name="Genome Biol. Evol.">
        <title>A High-Quality Reference Genome for a Parasitic Bivalve with Doubly Uniparental Inheritance (Bivalvia: Unionida).</title>
        <authorList>
            <person name="Smith C.H."/>
        </authorList>
    </citation>
    <scope>NUCLEOTIDE SEQUENCE</scope>
    <source>
        <strain evidence="7">CHS0354</strain>
    </source>
</reference>
<dbReference type="InterPro" id="IPR003599">
    <property type="entry name" value="Ig_sub"/>
</dbReference>
<dbReference type="Gene3D" id="2.60.40.10">
    <property type="entry name" value="Immunoglobulins"/>
    <property type="match status" value="3"/>
</dbReference>
<keyword evidence="4" id="KW-0472">Membrane</keyword>
<dbReference type="InterPro" id="IPR007110">
    <property type="entry name" value="Ig-like_dom"/>
</dbReference>
<keyword evidence="4" id="KW-0812">Transmembrane</keyword>
<keyword evidence="8" id="KW-1185">Reference proteome</keyword>
<feature type="transmembrane region" description="Helical" evidence="4">
    <location>
        <begin position="352"/>
        <end position="375"/>
    </location>
</feature>
<dbReference type="PROSITE" id="PS50853">
    <property type="entry name" value="FN3"/>
    <property type="match status" value="1"/>
</dbReference>
<dbReference type="Proteomes" id="UP001195483">
    <property type="component" value="Unassembled WGS sequence"/>
</dbReference>
<evidence type="ECO:0000256" key="2">
    <source>
        <dbReference type="ARBA" id="ARBA00023157"/>
    </source>
</evidence>
<sequence length="385" mass="44155">MFFTNGNILNFFNTNRLDAGTYGCIAETVNEGFLMNTTMAIIKLNIQYPAKVTQLWISSREIEQHGTLTISCTVEGNPVDFTLLIVETQRQLVSGNAEVSFTISMNATCIDEGTYACTARNFLNKENSTLTQHVYVWCPPQIDDWHPYPNMKYAKLGDNLTFDLTVWADPQPEFTWFKAEWWNHWLPTPIPSDRQNNSKLTTSLKIQNVRPSDFGNYTVMVKNSLGTLNSTFSLQSQGPPQPPFDLRIVNLASTTVTLDWFIGYNYFEDSQIFAIQYSYQGLPFQSIAYTVYYSNQSLYHVNYTVSYLSPSTQYFFRVYSYNRYGNSDYSNTVQFVTYGAKPWLSPSLDTKMIAAISVAGGLTIAVFVVLSIWWIRRRRSYKSFK</sequence>
<dbReference type="InterPro" id="IPR036116">
    <property type="entry name" value="FN3_sf"/>
</dbReference>
<keyword evidence="3" id="KW-0393">Immunoglobulin domain</keyword>
<reference evidence="7" key="3">
    <citation type="submission" date="2023-05" db="EMBL/GenBank/DDBJ databases">
        <authorList>
            <person name="Smith C.H."/>
        </authorList>
    </citation>
    <scope>NUCLEOTIDE SEQUENCE</scope>
    <source>
        <strain evidence="7">CHS0354</strain>
        <tissue evidence="7">Mantle</tissue>
    </source>
</reference>
<dbReference type="SMART" id="SM00060">
    <property type="entry name" value="FN3"/>
    <property type="match status" value="1"/>
</dbReference>
<protein>
    <submittedName>
        <fullName evidence="7">Uncharacterized protein</fullName>
    </submittedName>
</protein>
<evidence type="ECO:0000259" key="5">
    <source>
        <dbReference type="PROSITE" id="PS50835"/>
    </source>
</evidence>
<dbReference type="PROSITE" id="PS50835">
    <property type="entry name" value="IG_LIKE"/>
    <property type="match status" value="2"/>
</dbReference>
<dbReference type="AlphaFoldDB" id="A0AAE0RU87"/>
<dbReference type="InterPro" id="IPR013783">
    <property type="entry name" value="Ig-like_fold"/>
</dbReference>
<feature type="domain" description="Ig-like" evidence="5">
    <location>
        <begin position="140"/>
        <end position="235"/>
    </location>
</feature>
<evidence type="ECO:0000256" key="4">
    <source>
        <dbReference type="SAM" id="Phobius"/>
    </source>
</evidence>
<keyword evidence="2" id="KW-1015">Disulfide bond</keyword>
<feature type="domain" description="Ig-like" evidence="5">
    <location>
        <begin position="49"/>
        <end position="131"/>
    </location>
</feature>
<dbReference type="SUPFAM" id="SSF49265">
    <property type="entry name" value="Fibronectin type III"/>
    <property type="match status" value="1"/>
</dbReference>
<accession>A0AAE0RU87</accession>
<comment type="caution">
    <text evidence="7">The sequence shown here is derived from an EMBL/GenBank/DDBJ whole genome shotgun (WGS) entry which is preliminary data.</text>
</comment>